<protein>
    <submittedName>
        <fullName evidence="2">Uncharacterized protein</fullName>
    </submittedName>
</protein>
<feature type="compositionally biased region" description="Basic and acidic residues" evidence="1">
    <location>
        <begin position="124"/>
        <end position="134"/>
    </location>
</feature>
<accession>A0ABR3ABJ9</accession>
<evidence type="ECO:0000313" key="2">
    <source>
        <dbReference type="EMBL" id="KAL0069942.1"/>
    </source>
</evidence>
<organism evidence="2 3">
    <name type="scientific">Marasmius tenuissimus</name>
    <dbReference type="NCBI Taxonomy" id="585030"/>
    <lineage>
        <taxon>Eukaryota</taxon>
        <taxon>Fungi</taxon>
        <taxon>Dikarya</taxon>
        <taxon>Basidiomycota</taxon>
        <taxon>Agaricomycotina</taxon>
        <taxon>Agaricomycetes</taxon>
        <taxon>Agaricomycetidae</taxon>
        <taxon>Agaricales</taxon>
        <taxon>Marasmiineae</taxon>
        <taxon>Marasmiaceae</taxon>
        <taxon>Marasmius</taxon>
    </lineage>
</organism>
<name>A0ABR3ABJ9_9AGAR</name>
<feature type="compositionally biased region" description="Pro residues" evidence="1">
    <location>
        <begin position="66"/>
        <end position="76"/>
    </location>
</feature>
<keyword evidence="3" id="KW-1185">Reference proteome</keyword>
<reference evidence="2 3" key="1">
    <citation type="submission" date="2024-05" db="EMBL/GenBank/DDBJ databases">
        <title>A draft genome resource for the thread blight pathogen Marasmius tenuissimus strain MS-2.</title>
        <authorList>
            <person name="Yulfo-Soto G.E."/>
            <person name="Baruah I.K."/>
            <person name="Amoako-Attah I."/>
            <person name="Bukari Y."/>
            <person name="Meinhardt L.W."/>
            <person name="Bailey B.A."/>
            <person name="Cohen S.P."/>
        </authorList>
    </citation>
    <scope>NUCLEOTIDE SEQUENCE [LARGE SCALE GENOMIC DNA]</scope>
    <source>
        <strain evidence="2 3">MS-2</strain>
    </source>
</reference>
<sequence>MYRFQIIKQGMLDSEYKNTDRSICTEDAVNRSKKPTKKPPIIIRYQTLTILLTNIAPKTAHSNETPPDPNPNPNPDAPFWLLELQVDPDPFGSVVDDDPEPDVELEEFTEGGYFVGTVNTIESKSTHTHTDGRTGRVSSPPKL</sequence>
<feature type="region of interest" description="Disordered" evidence="1">
    <location>
        <begin position="119"/>
        <end position="143"/>
    </location>
</feature>
<evidence type="ECO:0000313" key="3">
    <source>
        <dbReference type="Proteomes" id="UP001437256"/>
    </source>
</evidence>
<evidence type="ECO:0000256" key="1">
    <source>
        <dbReference type="SAM" id="MobiDB-lite"/>
    </source>
</evidence>
<dbReference type="Proteomes" id="UP001437256">
    <property type="component" value="Unassembled WGS sequence"/>
</dbReference>
<comment type="caution">
    <text evidence="2">The sequence shown here is derived from an EMBL/GenBank/DDBJ whole genome shotgun (WGS) entry which is preliminary data.</text>
</comment>
<proteinExistence type="predicted"/>
<dbReference type="EMBL" id="JBBXMP010000009">
    <property type="protein sequence ID" value="KAL0069942.1"/>
    <property type="molecule type" value="Genomic_DNA"/>
</dbReference>
<gene>
    <name evidence="2" type="ORF">AAF712_002837</name>
</gene>
<feature type="region of interest" description="Disordered" evidence="1">
    <location>
        <begin position="56"/>
        <end position="79"/>
    </location>
</feature>